<evidence type="ECO:0000313" key="2">
    <source>
        <dbReference type="EMBL" id="KRV47911.1"/>
    </source>
</evidence>
<dbReference type="InterPro" id="IPR050237">
    <property type="entry name" value="ATP-dep_AMP-bd_enzyme"/>
</dbReference>
<dbReference type="InterPro" id="IPR020845">
    <property type="entry name" value="AMP-binding_CS"/>
</dbReference>
<keyword evidence="3" id="KW-1185">Reference proteome</keyword>
<dbReference type="Gene3D" id="3.30.300.30">
    <property type="match status" value="1"/>
</dbReference>
<dbReference type="STRING" id="76728.AQ490_04615"/>
<dbReference type="GO" id="GO:0016878">
    <property type="term" value="F:acid-thiol ligase activity"/>
    <property type="evidence" value="ECO:0007669"/>
    <property type="project" value="UniProtKB-ARBA"/>
</dbReference>
<organism evidence="2 3">
    <name type="scientific">Wenjunlia vitaminophila</name>
    <name type="common">Streptomyces vitaminophilus</name>
    <dbReference type="NCBI Taxonomy" id="76728"/>
    <lineage>
        <taxon>Bacteria</taxon>
        <taxon>Bacillati</taxon>
        <taxon>Actinomycetota</taxon>
        <taxon>Actinomycetes</taxon>
        <taxon>Kitasatosporales</taxon>
        <taxon>Streptomycetaceae</taxon>
        <taxon>Wenjunlia</taxon>
    </lineage>
</organism>
<dbReference type="InterPro" id="IPR045851">
    <property type="entry name" value="AMP-bd_C_sf"/>
</dbReference>
<dbReference type="PROSITE" id="PS00455">
    <property type="entry name" value="AMP_BINDING"/>
    <property type="match status" value="1"/>
</dbReference>
<evidence type="ECO:0000259" key="1">
    <source>
        <dbReference type="Pfam" id="PF00501"/>
    </source>
</evidence>
<evidence type="ECO:0000313" key="3">
    <source>
        <dbReference type="Proteomes" id="UP000050867"/>
    </source>
</evidence>
<dbReference type="SUPFAM" id="SSF56801">
    <property type="entry name" value="Acetyl-CoA synthetase-like"/>
    <property type="match status" value="1"/>
</dbReference>
<protein>
    <submittedName>
        <fullName evidence="2">Long-chain acyl-CoA synthetase</fullName>
    </submittedName>
</protein>
<feature type="domain" description="AMP-dependent synthetase/ligase" evidence="1">
    <location>
        <begin position="38"/>
        <end position="392"/>
    </location>
</feature>
<name>A0A0T6LP75_WENVI</name>
<dbReference type="eggNOG" id="COG0318">
    <property type="taxonomic scope" value="Bacteria"/>
</dbReference>
<proteinExistence type="predicted"/>
<dbReference type="PANTHER" id="PTHR43767:SF1">
    <property type="entry name" value="NONRIBOSOMAL PEPTIDE SYNTHASE PES1 (EUROFUNG)-RELATED"/>
    <property type="match status" value="1"/>
</dbReference>
<dbReference type="Pfam" id="PF00501">
    <property type="entry name" value="AMP-binding"/>
    <property type="match status" value="1"/>
</dbReference>
<accession>A0A0T6LP75</accession>
<dbReference type="InterPro" id="IPR000873">
    <property type="entry name" value="AMP-dep_synth/lig_dom"/>
</dbReference>
<dbReference type="Proteomes" id="UP000050867">
    <property type="component" value="Unassembled WGS sequence"/>
</dbReference>
<dbReference type="AlphaFoldDB" id="A0A0T6LP75"/>
<comment type="caution">
    <text evidence="2">The sequence shown here is derived from an EMBL/GenBank/DDBJ whole genome shotgun (WGS) entry which is preliminary data.</text>
</comment>
<dbReference type="EMBL" id="LLZU01000035">
    <property type="protein sequence ID" value="KRV47911.1"/>
    <property type="molecule type" value="Genomic_DNA"/>
</dbReference>
<dbReference type="Gene3D" id="3.40.50.12780">
    <property type="entry name" value="N-terminal domain of ligase-like"/>
    <property type="match status" value="1"/>
</dbReference>
<sequence length="534" mass="57925">MGGLFDAYAELGRSTVFHLSRPFDIAPDAGTRFDVPGLAALVEQTAGWLHAVGAGPGERIAIVKDNHWDCTLLACAAARLGALPAMISGHLAPDALQVLLKRLDAAVLVTNERVVRRCTEAGADLSAAARRTVCLDGGAGDAVPLTEVRGAPAPPPRFREPDEPMVITHTSGTTGVPKLVVHSANTIVNTLGKIESIRWPVVASRRSDTVASAISFVHGRSIPWTAGTLLLEPREAVVIADGDPAVAERIFREHPPTTCEALPTTFTRWEALVRDPAGAGPASQDTVFAQVRLYVSTFDAMHPPTIRRLLGASRRRFPAWLQGWGQSEAGPLAFRLLTRRALAKTGERHPTTRNVGRPLPVFTKLKVVDPATMRPLPAGQRGVVFAKTRGRCLSYLGEEDRWREKTDGAWWNTGDIGTRSRTGAIRLLDREVDSIPGLSCIELEDVLTDRLPRLEEVVVLGTPGRLPLPVVSTPDGRLDRAEWDAAVRDLPPLADPVCVTWDEIPRTGTGKVRRGELRTRFLDDADTFGTGRWT</sequence>
<dbReference type="PANTHER" id="PTHR43767">
    <property type="entry name" value="LONG-CHAIN-FATTY-ACID--COA LIGASE"/>
    <property type="match status" value="1"/>
</dbReference>
<dbReference type="InterPro" id="IPR042099">
    <property type="entry name" value="ANL_N_sf"/>
</dbReference>
<gene>
    <name evidence="2" type="ORF">AQ490_04615</name>
</gene>
<reference evidence="2 3" key="1">
    <citation type="submission" date="2015-10" db="EMBL/GenBank/DDBJ databases">
        <title>Draft genome sequence of pyrrolomycin-producing Streptomyces vitaminophilus.</title>
        <authorList>
            <person name="Graham D.E."/>
            <person name="Mahan K.M."/>
            <person name="Klingeman D.M."/>
            <person name="Hettich R.L."/>
            <person name="Parry R.J."/>
        </authorList>
    </citation>
    <scope>NUCLEOTIDE SEQUENCE [LARGE SCALE GENOMIC DNA]</scope>
    <source>
        <strain evidence="2 3">ATCC 31673</strain>
    </source>
</reference>